<dbReference type="Proteomes" id="UP000076962">
    <property type="component" value="Unassembled WGS sequence"/>
</dbReference>
<dbReference type="Pfam" id="PF00400">
    <property type="entry name" value="WD40"/>
    <property type="match status" value="2"/>
</dbReference>
<organism evidence="1 2">
    <name type="scientific">Candidatus Thiomargarita nelsonii</name>
    <dbReference type="NCBI Taxonomy" id="1003181"/>
    <lineage>
        <taxon>Bacteria</taxon>
        <taxon>Pseudomonadati</taxon>
        <taxon>Pseudomonadota</taxon>
        <taxon>Gammaproteobacteria</taxon>
        <taxon>Thiotrichales</taxon>
        <taxon>Thiotrichaceae</taxon>
        <taxon>Thiomargarita</taxon>
    </lineage>
</organism>
<dbReference type="SUPFAM" id="SSF50998">
    <property type="entry name" value="Quinoprotein alcohol dehydrogenase-like"/>
    <property type="match status" value="1"/>
</dbReference>
<comment type="caution">
    <text evidence="1">The sequence shown here is derived from an EMBL/GenBank/DDBJ whole genome shotgun (WGS) entry which is preliminary data.</text>
</comment>
<keyword evidence="2" id="KW-1185">Reference proteome</keyword>
<dbReference type="AlphaFoldDB" id="A0A176RZH2"/>
<evidence type="ECO:0000313" key="1">
    <source>
        <dbReference type="EMBL" id="OAD21155.1"/>
    </source>
</evidence>
<dbReference type="EMBL" id="LUTY01001829">
    <property type="protein sequence ID" value="OAD21155.1"/>
    <property type="molecule type" value="Genomic_DNA"/>
</dbReference>
<dbReference type="SMART" id="SM00320">
    <property type="entry name" value="WD40"/>
    <property type="match status" value="2"/>
</dbReference>
<sequence length="112" mass="11921">MTTEIASQNTQKGLTTTSLASVGLTVKTKTPFHLIGGEYISWIQALALSADGCTLFTGSDEKARAWDVATGRQLRIFQGHTSDIHALALNADGRTSVVSLKSPIKVFTIPGM</sequence>
<feature type="non-terminal residue" evidence="1">
    <location>
        <position position="112"/>
    </location>
</feature>
<dbReference type="Gene3D" id="2.130.10.10">
    <property type="entry name" value="YVTN repeat-like/Quinoprotein amine dehydrogenase"/>
    <property type="match status" value="1"/>
</dbReference>
<name>A0A176RZH2_9GAMM</name>
<dbReference type="InterPro" id="IPR001680">
    <property type="entry name" value="WD40_rpt"/>
</dbReference>
<accession>A0A176RZH2</accession>
<dbReference type="InterPro" id="IPR011047">
    <property type="entry name" value="Quinoprotein_ADH-like_sf"/>
</dbReference>
<evidence type="ECO:0000313" key="2">
    <source>
        <dbReference type="Proteomes" id="UP000076962"/>
    </source>
</evidence>
<reference evidence="1 2" key="1">
    <citation type="submission" date="2016-05" db="EMBL/GenBank/DDBJ databases">
        <title>Single-cell genome of chain-forming Candidatus Thiomargarita nelsonii and comparison to other large sulfur-oxidizing bacteria.</title>
        <authorList>
            <person name="Winkel M."/>
            <person name="Salman V."/>
            <person name="Woyke T."/>
            <person name="Schulz-Vogt H."/>
            <person name="Richter M."/>
            <person name="Flood B."/>
            <person name="Bailey J."/>
            <person name="Amann R."/>
            <person name="Mussmann M."/>
        </authorList>
    </citation>
    <scope>NUCLEOTIDE SEQUENCE [LARGE SCALE GENOMIC DNA]</scope>
    <source>
        <strain evidence="1 2">THI036</strain>
    </source>
</reference>
<dbReference type="InterPro" id="IPR015943">
    <property type="entry name" value="WD40/YVTN_repeat-like_dom_sf"/>
</dbReference>
<proteinExistence type="predicted"/>
<protein>
    <submittedName>
        <fullName evidence="1">Uncharacterized protein</fullName>
    </submittedName>
</protein>
<gene>
    <name evidence="1" type="ORF">THIOM_003083</name>
</gene>